<dbReference type="Proteomes" id="UP000580250">
    <property type="component" value="Unassembled WGS sequence"/>
</dbReference>
<organism evidence="2 3">
    <name type="scientific">Meloidogyne enterolobii</name>
    <name type="common">Root-knot nematode worm</name>
    <name type="synonym">Meloidogyne mayaguensis</name>
    <dbReference type="NCBI Taxonomy" id="390850"/>
    <lineage>
        <taxon>Eukaryota</taxon>
        <taxon>Metazoa</taxon>
        <taxon>Ecdysozoa</taxon>
        <taxon>Nematoda</taxon>
        <taxon>Chromadorea</taxon>
        <taxon>Rhabditida</taxon>
        <taxon>Tylenchina</taxon>
        <taxon>Tylenchomorpha</taxon>
        <taxon>Tylenchoidea</taxon>
        <taxon>Meloidogynidae</taxon>
        <taxon>Meloidogyninae</taxon>
        <taxon>Meloidogyne</taxon>
    </lineage>
</organism>
<evidence type="ECO:0000313" key="3">
    <source>
        <dbReference type="Proteomes" id="UP000580250"/>
    </source>
</evidence>
<protein>
    <submittedName>
        <fullName evidence="2">Uncharacterized protein</fullName>
    </submittedName>
</protein>
<dbReference type="EMBL" id="CAJEWN010003672">
    <property type="protein sequence ID" value="CAD2208329.1"/>
    <property type="molecule type" value="Genomic_DNA"/>
</dbReference>
<name>A0A6V7Y9F1_MELEN</name>
<accession>A0A6V7Y9F1</accession>
<dbReference type="AlphaFoldDB" id="A0A6V7Y9F1"/>
<comment type="caution">
    <text evidence="2">The sequence shown here is derived from an EMBL/GenBank/DDBJ whole genome shotgun (WGS) entry which is preliminary data.</text>
</comment>
<keyword evidence="1" id="KW-0812">Transmembrane</keyword>
<evidence type="ECO:0000313" key="2">
    <source>
        <dbReference type="EMBL" id="CAD2208329.1"/>
    </source>
</evidence>
<evidence type="ECO:0000256" key="1">
    <source>
        <dbReference type="SAM" id="Phobius"/>
    </source>
</evidence>
<feature type="transmembrane region" description="Helical" evidence="1">
    <location>
        <begin position="46"/>
        <end position="66"/>
    </location>
</feature>
<keyword evidence="1" id="KW-0472">Membrane</keyword>
<sequence>MYCSLGSTLLVLNYKVWFFYSNNLVRSLEFISEFTRFFLNFCQYPVSLLPIYTISCFLLLSHFFHIQIKFGPNPIVHFVHPLLQFLHITRGFLLFLDSINCIFRRQSCLVPMGNKERCFSYLVIERSVICEG</sequence>
<feature type="transmembrane region" description="Helical" evidence="1">
    <location>
        <begin position="78"/>
        <end position="96"/>
    </location>
</feature>
<gene>
    <name evidence="2" type="ORF">MENT_LOCUS62352</name>
</gene>
<proteinExistence type="predicted"/>
<reference evidence="2 3" key="1">
    <citation type="submission" date="2020-08" db="EMBL/GenBank/DDBJ databases">
        <authorList>
            <person name="Koutsovoulos G."/>
            <person name="Danchin GJ E."/>
        </authorList>
    </citation>
    <scope>NUCLEOTIDE SEQUENCE [LARGE SCALE GENOMIC DNA]</scope>
</reference>
<keyword evidence="1" id="KW-1133">Transmembrane helix</keyword>